<comment type="caution">
    <text evidence="5">The sequence shown here is derived from an EMBL/GenBank/DDBJ whole genome shotgun (WGS) entry which is preliminary data.</text>
</comment>
<evidence type="ECO:0000256" key="2">
    <source>
        <dbReference type="ARBA" id="ARBA00023315"/>
    </source>
</evidence>
<evidence type="ECO:0000256" key="3">
    <source>
        <dbReference type="SAM" id="MobiDB-lite"/>
    </source>
</evidence>
<dbReference type="HOGENOM" id="CLU_054412_0_0_1"/>
<dbReference type="EMBL" id="AWTV01000007">
    <property type="protein sequence ID" value="KIH91504.1"/>
    <property type="molecule type" value="Genomic_DNA"/>
</dbReference>
<dbReference type="Gene3D" id="3.40.630.30">
    <property type="match status" value="1"/>
</dbReference>
<dbReference type="OrthoDB" id="47374at2759"/>
<dbReference type="PROSITE" id="PS51186">
    <property type="entry name" value="GNAT"/>
    <property type="match status" value="1"/>
</dbReference>
<feature type="compositionally biased region" description="Low complexity" evidence="3">
    <location>
        <begin position="7"/>
        <end position="17"/>
    </location>
</feature>
<dbReference type="Proteomes" id="UP000031575">
    <property type="component" value="Unassembled WGS sequence"/>
</dbReference>
<feature type="compositionally biased region" description="Pro residues" evidence="3">
    <location>
        <begin position="48"/>
        <end position="63"/>
    </location>
</feature>
<protein>
    <recommendedName>
        <fullName evidence="4">N-acetyltransferase domain-containing protein</fullName>
    </recommendedName>
</protein>
<dbReference type="SUPFAM" id="SSF55729">
    <property type="entry name" value="Acyl-CoA N-acyltransferases (Nat)"/>
    <property type="match status" value="1"/>
</dbReference>
<name>A0A0C2EXU8_9PEZI</name>
<feature type="domain" description="N-acetyltransferase" evidence="4">
    <location>
        <begin position="128"/>
        <end position="308"/>
    </location>
</feature>
<dbReference type="RefSeq" id="XP_040619514.1">
    <property type="nucleotide sequence ID" value="XM_040760008.1"/>
</dbReference>
<reference evidence="5 6" key="1">
    <citation type="journal article" date="2014" name="BMC Genomics">
        <title>Comparative genomics of the major fungal agents of human and animal Sporotrichosis: Sporothrix schenckii and Sporothrix brasiliensis.</title>
        <authorList>
            <person name="Teixeira M.M."/>
            <person name="de Almeida L.G."/>
            <person name="Kubitschek-Barreira P."/>
            <person name="Alves F.L."/>
            <person name="Kioshima E.S."/>
            <person name="Abadio A.K."/>
            <person name="Fernandes L."/>
            <person name="Derengowski L.S."/>
            <person name="Ferreira K.S."/>
            <person name="Souza R.C."/>
            <person name="Ruiz J.C."/>
            <person name="de Andrade N.C."/>
            <person name="Paes H.C."/>
            <person name="Nicola A.M."/>
            <person name="Albuquerque P."/>
            <person name="Gerber A.L."/>
            <person name="Martins V.P."/>
            <person name="Peconick L.D."/>
            <person name="Neto A.V."/>
            <person name="Chaucanez C.B."/>
            <person name="Silva P.A."/>
            <person name="Cunha O.L."/>
            <person name="de Oliveira F.F."/>
            <person name="dos Santos T.C."/>
            <person name="Barros A.L."/>
            <person name="Soares M.A."/>
            <person name="de Oliveira L.M."/>
            <person name="Marini M.M."/>
            <person name="Villalobos-Duno H."/>
            <person name="Cunha M.M."/>
            <person name="de Hoog S."/>
            <person name="da Silveira J.F."/>
            <person name="Henrissat B."/>
            <person name="Nino-Vega G.A."/>
            <person name="Cisalpino P.S."/>
            <person name="Mora-Montes H.M."/>
            <person name="Almeida S.R."/>
            <person name="Stajich J.E."/>
            <person name="Lopes-Bezerra L.M."/>
            <person name="Vasconcelos A.T."/>
            <person name="Felipe M.S."/>
        </authorList>
    </citation>
    <scope>NUCLEOTIDE SEQUENCE [LARGE SCALE GENOMIC DNA]</scope>
    <source>
        <strain evidence="5 6">5110</strain>
    </source>
</reference>
<feature type="compositionally biased region" description="Low complexity" evidence="3">
    <location>
        <begin position="411"/>
        <end position="454"/>
    </location>
</feature>
<evidence type="ECO:0000256" key="1">
    <source>
        <dbReference type="ARBA" id="ARBA00022679"/>
    </source>
</evidence>
<organism evidence="5 6">
    <name type="scientific">Sporothrix brasiliensis 5110</name>
    <dbReference type="NCBI Taxonomy" id="1398154"/>
    <lineage>
        <taxon>Eukaryota</taxon>
        <taxon>Fungi</taxon>
        <taxon>Dikarya</taxon>
        <taxon>Ascomycota</taxon>
        <taxon>Pezizomycotina</taxon>
        <taxon>Sordariomycetes</taxon>
        <taxon>Sordariomycetidae</taxon>
        <taxon>Ophiostomatales</taxon>
        <taxon>Ophiostomataceae</taxon>
        <taxon>Sporothrix</taxon>
    </lineage>
</organism>
<keyword evidence="2" id="KW-0012">Acyltransferase</keyword>
<dbReference type="InterPro" id="IPR051556">
    <property type="entry name" value="N-term/lysine_N-AcTrnsfr"/>
</dbReference>
<dbReference type="InterPro" id="IPR016181">
    <property type="entry name" value="Acyl_CoA_acyltransferase"/>
</dbReference>
<evidence type="ECO:0000313" key="6">
    <source>
        <dbReference type="Proteomes" id="UP000031575"/>
    </source>
</evidence>
<feature type="compositionally biased region" description="Low complexity" evidence="3">
    <location>
        <begin position="382"/>
        <end position="397"/>
    </location>
</feature>
<feature type="region of interest" description="Disordered" evidence="3">
    <location>
        <begin position="1"/>
        <end position="91"/>
    </location>
</feature>
<dbReference type="GO" id="GO:0007064">
    <property type="term" value="P:mitotic sister chromatid cohesion"/>
    <property type="evidence" value="ECO:0007669"/>
    <property type="project" value="TreeGrafter"/>
</dbReference>
<keyword evidence="6" id="KW-1185">Reference proteome</keyword>
<feature type="compositionally biased region" description="Polar residues" evidence="3">
    <location>
        <begin position="356"/>
        <end position="365"/>
    </location>
</feature>
<feature type="compositionally biased region" description="Pro residues" evidence="3">
    <location>
        <begin position="343"/>
        <end position="355"/>
    </location>
</feature>
<feature type="compositionally biased region" description="Low complexity" evidence="3">
    <location>
        <begin position="25"/>
        <end position="35"/>
    </location>
</feature>
<feature type="region of interest" description="Disordered" evidence="3">
    <location>
        <begin position="328"/>
        <end position="469"/>
    </location>
</feature>
<dbReference type="VEuPathDB" id="FungiDB:SPBR_01698"/>
<dbReference type="Pfam" id="PF00583">
    <property type="entry name" value="Acetyltransf_1"/>
    <property type="match status" value="1"/>
</dbReference>
<dbReference type="GO" id="GO:0031415">
    <property type="term" value="C:NatA complex"/>
    <property type="evidence" value="ECO:0007669"/>
    <property type="project" value="TreeGrafter"/>
</dbReference>
<sequence>MPPNQRSILSFFGSSSSNELPKPQPQVQPQLQPTPASSHSLPQSQFQPRPPPPSSSRFVPPPSARNGDGYTPPPNMAAMRSGGSPEHEVNLAPITPAYGRSVLQNAGATDLGDGNIGFASSCPSNKIVFPRDVHIPDLVSVNAILLPVRYPDSFYKFVTDTSRLASLFNRIILGDDGKVVGGIVCLLEPSPFAKGRDAAAPGASTGLAIYVRSLGLLSPYRGRGLMTAAMDSIVATAQALNRRAAVPGGPLASTGPVQSVFAHVWTEHDDALAWYAARKFVREGDAPIENYYFALRPATAWLVRRDVPDAAASGDVSGDASVAQLVRESTQRAKIAASAAQATPPPPQPPLPPPNGRSQSYQNSRPETEWNDLPADMMGSGPSTNASTSASVASSRNPSRKVSQNNLADRTTPSTTTTAAAENGDSLLPSGTSALLAPPPASGSQASSRSSSSTGRKKRERAYPAAMFQ</sequence>
<evidence type="ECO:0000259" key="4">
    <source>
        <dbReference type="PROSITE" id="PS51186"/>
    </source>
</evidence>
<dbReference type="GO" id="GO:0016747">
    <property type="term" value="F:acyltransferase activity, transferring groups other than amino-acyl groups"/>
    <property type="evidence" value="ECO:0007669"/>
    <property type="project" value="InterPro"/>
</dbReference>
<dbReference type="GeneID" id="63674929"/>
<dbReference type="InterPro" id="IPR000182">
    <property type="entry name" value="GNAT_dom"/>
</dbReference>
<dbReference type="AlphaFoldDB" id="A0A0C2EXU8"/>
<accession>A0A0C2EXU8</accession>
<gene>
    <name evidence="5" type="ORF">SPBR_01698</name>
</gene>
<evidence type="ECO:0000313" key="5">
    <source>
        <dbReference type="EMBL" id="KIH91504.1"/>
    </source>
</evidence>
<dbReference type="PANTHER" id="PTHR42919">
    <property type="entry name" value="N-ALPHA-ACETYLTRANSFERASE"/>
    <property type="match status" value="1"/>
</dbReference>
<proteinExistence type="predicted"/>
<dbReference type="PANTHER" id="PTHR42919:SF8">
    <property type="entry name" value="N-ALPHA-ACETYLTRANSFERASE 50"/>
    <property type="match status" value="1"/>
</dbReference>
<dbReference type="CDD" id="cd04301">
    <property type="entry name" value="NAT_SF"/>
    <property type="match status" value="1"/>
</dbReference>
<keyword evidence="1" id="KW-0808">Transferase</keyword>